<protein>
    <recommendedName>
        <fullName evidence="4">G domain-containing protein</fullName>
    </recommendedName>
</protein>
<feature type="compositionally biased region" description="Polar residues" evidence="3">
    <location>
        <begin position="150"/>
        <end position="160"/>
    </location>
</feature>
<sequence>MTHQRIFKFPNTIPSWYIGHMAKAIKEIQSKLNQIDLIIETRDARLPLSSINPKFEKLIQTHSNNRDQEREQEYDQGNDQRRTIKKSLPSRLIVYNKKDLADPRLEKPLKEAFAKSGQRVLFTNTRLDQDIKSVLYQSIEIVKSRYHSTGPLTSSDINDQSKNHHHRNQSDSLSKGFKIMVCGMPNVGKSSLLNALRRVGCQKGKTASEAPMPGHTRSIGGMVKILEACKMSYGKSVYMIDTPGIMPIYLGQGDEASAIAFKIAITAGIKDSLFDSFDLSSYLLHILIQRYSILPHTPNEISQTLSLNSSPDLTLVSSNPNLELPIEDFLKSISIRIKALEKGAIPNLEIASQYLLKSFRDGKFGRWTLDELGQDEVDMDLGLTDSKEIQTNSNSTSIDFHSRVFHRVDQFLRSDDHEKFQSQTAIKMNERRKNKQIQRSRSLSNLQKRRSKG</sequence>
<evidence type="ECO:0000313" key="5">
    <source>
        <dbReference type="EMBL" id="EGG08505.1"/>
    </source>
</evidence>
<dbReference type="SUPFAM" id="SSF52540">
    <property type="entry name" value="P-loop containing nucleoside triphosphate hydrolases"/>
    <property type="match status" value="1"/>
</dbReference>
<keyword evidence="1" id="KW-0547">Nucleotide-binding</keyword>
<dbReference type="PANTHER" id="PTHR45782:SF4">
    <property type="entry name" value="MITOCHONDRIAL RIBOSOME-ASSOCIATED GTPASE 1"/>
    <property type="match status" value="1"/>
</dbReference>
<dbReference type="CDD" id="cd01856">
    <property type="entry name" value="YlqF"/>
    <property type="match status" value="1"/>
</dbReference>
<dbReference type="GO" id="GO:0005739">
    <property type="term" value="C:mitochondrion"/>
    <property type="evidence" value="ECO:0007669"/>
    <property type="project" value="TreeGrafter"/>
</dbReference>
<dbReference type="AlphaFoldDB" id="F4RGH0"/>
<name>F4RGH0_MELLP</name>
<dbReference type="HOGENOM" id="CLU_011106_0_0_1"/>
<proteinExistence type="predicted"/>
<dbReference type="OrthoDB" id="269151at2759"/>
<organism evidence="6">
    <name type="scientific">Melampsora larici-populina (strain 98AG31 / pathotype 3-4-7)</name>
    <name type="common">Poplar leaf rust fungus</name>
    <dbReference type="NCBI Taxonomy" id="747676"/>
    <lineage>
        <taxon>Eukaryota</taxon>
        <taxon>Fungi</taxon>
        <taxon>Dikarya</taxon>
        <taxon>Basidiomycota</taxon>
        <taxon>Pucciniomycotina</taxon>
        <taxon>Pucciniomycetes</taxon>
        <taxon>Pucciniales</taxon>
        <taxon>Melampsoraceae</taxon>
        <taxon>Melampsora</taxon>
    </lineage>
</organism>
<keyword evidence="6" id="KW-1185">Reference proteome</keyword>
<gene>
    <name evidence="5" type="ORF">MELLADRAFT_84686</name>
</gene>
<dbReference type="GO" id="GO:0032543">
    <property type="term" value="P:mitochondrial translation"/>
    <property type="evidence" value="ECO:0007669"/>
    <property type="project" value="TreeGrafter"/>
</dbReference>
<dbReference type="InParanoid" id="F4RGH0"/>
<dbReference type="FunCoup" id="F4RGH0">
    <property type="interactions" value="384"/>
</dbReference>
<evidence type="ECO:0000313" key="6">
    <source>
        <dbReference type="Proteomes" id="UP000001072"/>
    </source>
</evidence>
<feature type="region of interest" description="Disordered" evidence="3">
    <location>
        <begin position="429"/>
        <end position="453"/>
    </location>
</feature>
<evidence type="ECO:0000259" key="4">
    <source>
        <dbReference type="Pfam" id="PF01926"/>
    </source>
</evidence>
<dbReference type="InterPro" id="IPR027417">
    <property type="entry name" value="P-loop_NTPase"/>
</dbReference>
<dbReference type="GO" id="GO:0005525">
    <property type="term" value="F:GTP binding"/>
    <property type="evidence" value="ECO:0007669"/>
    <property type="project" value="UniProtKB-KW"/>
</dbReference>
<evidence type="ECO:0000256" key="2">
    <source>
        <dbReference type="ARBA" id="ARBA00023134"/>
    </source>
</evidence>
<evidence type="ECO:0000256" key="1">
    <source>
        <dbReference type="ARBA" id="ARBA00022741"/>
    </source>
</evidence>
<feature type="region of interest" description="Disordered" evidence="3">
    <location>
        <begin position="63"/>
        <end position="82"/>
    </location>
</feature>
<dbReference type="EMBL" id="GL883100">
    <property type="protein sequence ID" value="EGG08505.1"/>
    <property type="molecule type" value="Genomic_DNA"/>
</dbReference>
<dbReference type="InterPro" id="IPR023179">
    <property type="entry name" value="GTP-bd_ortho_bundle_sf"/>
</dbReference>
<dbReference type="KEGG" id="mlr:MELLADRAFT_84686"/>
<feature type="domain" description="G" evidence="4">
    <location>
        <begin position="178"/>
        <end position="249"/>
    </location>
</feature>
<evidence type="ECO:0000256" key="3">
    <source>
        <dbReference type="SAM" id="MobiDB-lite"/>
    </source>
</evidence>
<dbReference type="Proteomes" id="UP000001072">
    <property type="component" value="Unassembled WGS sequence"/>
</dbReference>
<accession>F4RGH0</accession>
<dbReference type="Gene3D" id="3.40.50.300">
    <property type="entry name" value="P-loop containing nucleotide triphosphate hydrolases"/>
    <property type="match status" value="1"/>
</dbReference>
<dbReference type="GeneID" id="18933578"/>
<dbReference type="RefSeq" id="XP_007408091.1">
    <property type="nucleotide sequence ID" value="XM_007408029.1"/>
</dbReference>
<dbReference type="STRING" id="747676.F4RGH0"/>
<reference evidence="6" key="1">
    <citation type="journal article" date="2011" name="Proc. Natl. Acad. Sci. U.S.A.">
        <title>Obligate biotrophy features unraveled by the genomic analysis of rust fungi.</title>
        <authorList>
            <person name="Duplessis S."/>
            <person name="Cuomo C.A."/>
            <person name="Lin Y.-C."/>
            <person name="Aerts A."/>
            <person name="Tisserant E."/>
            <person name="Veneault-Fourrey C."/>
            <person name="Joly D.L."/>
            <person name="Hacquard S."/>
            <person name="Amselem J."/>
            <person name="Cantarel B.L."/>
            <person name="Chiu R."/>
            <person name="Coutinho P.M."/>
            <person name="Feau N."/>
            <person name="Field M."/>
            <person name="Frey P."/>
            <person name="Gelhaye E."/>
            <person name="Goldberg J."/>
            <person name="Grabherr M.G."/>
            <person name="Kodira C.D."/>
            <person name="Kohler A."/>
            <person name="Kuees U."/>
            <person name="Lindquist E.A."/>
            <person name="Lucas S.M."/>
            <person name="Mago R."/>
            <person name="Mauceli E."/>
            <person name="Morin E."/>
            <person name="Murat C."/>
            <person name="Pangilinan J.L."/>
            <person name="Park R."/>
            <person name="Pearson M."/>
            <person name="Quesneville H."/>
            <person name="Rouhier N."/>
            <person name="Sakthikumar S."/>
            <person name="Salamov A.A."/>
            <person name="Schmutz J."/>
            <person name="Selles B."/>
            <person name="Shapiro H."/>
            <person name="Tanguay P."/>
            <person name="Tuskan G.A."/>
            <person name="Henrissat B."/>
            <person name="Van de Peer Y."/>
            <person name="Rouze P."/>
            <person name="Ellis J.G."/>
            <person name="Dodds P.N."/>
            <person name="Schein J.E."/>
            <person name="Zhong S."/>
            <person name="Hamelin R.C."/>
            <person name="Grigoriev I.V."/>
            <person name="Szabo L.J."/>
            <person name="Martin F."/>
        </authorList>
    </citation>
    <scope>NUCLEOTIDE SEQUENCE [LARGE SCALE GENOMIC DNA]</scope>
    <source>
        <strain evidence="6">98AG31 / pathotype 3-4-7</strain>
    </source>
</reference>
<feature type="region of interest" description="Disordered" evidence="3">
    <location>
        <begin position="150"/>
        <end position="171"/>
    </location>
</feature>
<dbReference type="InterPro" id="IPR006073">
    <property type="entry name" value="GTP-bd"/>
</dbReference>
<dbReference type="eggNOG" id="KOG2485">
    <property type="taxonomic scope" value="Eukaryota"/>
</dbReference>
<dbReference type="VEuPathDB" id="FungiDB:MELLADRAFT_84686"/>
<dbReference type="GO" id="GO:0003924">
    <property type="term" value="F:GTPase activity"/>
    <property type="evidence" value="ECO:0007669"/>
    <property type="project" value="TreeGrafter"/>
</dbReference>
<dbReference type="Gene3D" id="1.10.1580.10">
    <property type="match status" value="1"/>
</dbReference>
<keyword evidence="2" id="KW-0342">GTP-binding</keyword>
<dbReference type="PANTHER" id="PTHR45782">
    <property type="entry name" value="MITOCHONDRIAL RIBOSOME-ASSOCIATED GTPASE 1"/>
    <property type="match status" value="1"/>
</dbReference>
<dbReference type="Pfam" id="PF01926">
    <property type="entry name" value="MMR_HSR1"/>
    <property type="match status" value="1"/>
</dbReference>